<organism evidence="1">
    <name type="scientific">marine sediment metagenome</name>
    <dbReference type="NCBI Taxonomy" id="412755"/>
    <lineage>
        <taxon>unclassified sequences</taxon>
        <taxon>metagenomes</taxon>
        <taxon>ecological metagenomes</taxon>
    </lineage>
</organism>
<protein>
    <submittedName>
        <fullName evidence="1">Uncharacterized protein</fullName>
    </submittedName>
</protein>
<evidence type="ECO:0000313" key="1">
    <source>
        <dbReference type="EMBL" id="KKL79447.1"/>
    </source>
</evidence>
<reference evidence="1" key="1">
    <citation type="journal article" date="2015" name="Nature">
        <title>Complex archaea that bridge the gap between prokaryotes and eukaryotes.</title>
        <authorList>
            <person name="Spang A."/>
            <person name="Saw J.H."/>
            <person name="Jorgensen S.L."/>
            <person name="Zaremba-Niedzwiedzka K."/>
            <person name="Martijn J."/>
            <person name="Lind A.E."/>
            <person name="van Eijk R."/>
            <person name="Schleper C."/>
            <person name="Guy L."/>
            <person name="Ettema T.J."/>
        </authorList>
    </citation>
    <scope>NUCLEOTIDE SEQUENCE</scope>
</reference>
<accession>A0A0F9HWH7</accession>
<gene>
    <name evidence="1" type="ORF">LCGC14_2014720</name>
</gene>
<feature type="non-terminal residue" evidence="1">
    <location>
        <position position="1"/>
    </location>
</feature>
<sequence length="30" mass="3247">SIAAGRFGTSMSAHRILGLKAVPRVRLFAY</sequence>
<dbReference type="AlphaFoldDB" id="A0A0F9HWH7"/>
<proteinExistence type="predicted"/>
<name>A0A0F9HWH7_9ZZZZ</name>
<comment type="caution">
    <text evidence="1">The sequence shown here is derived from an EMBL/GenBank/DDBJ whole genome shotgun (WGS) entry which is preliminary data.</text>
</comment>
<dbReference type="EMBL" id="LAZR01023169">
    <property type="protein sequence ID" value="KKL79447.1"/>
    <property type="molecule type" value="Genomic_DNA"/>
</dbReference>